<name>A0A9P8VLF7_9HYPO</name>
<evidence type="ECO:0000313" key="2">
    <source>
        <dbReference type="Proteomes" id="UP000777438"/>
    </source>
</evidence>
<protein>
    <submittedName>
        <fullName evidence="1">Uncharacterized protein</fullName>
    </submittedName>
</protein>
<dbReference type="AlphaFoldDB" id="A0A9P8VLF7"/>
<sequence length="110" mass="11802">MSAPPDTVEERAALQYFTPSGTRKPAVNNGAISFTNSGDVSKSFHNNRSDFNALLTSTYSDAAEAQPNLEAVRSLTPGPKSGLGSRDQYNIHVGRLLVSERGLSHMGCYV</sequence>
<reference evidence="1 2" key="1">
    <citation type="journal article" date="2021" name="Nat. Commun.">
        <title>Genetic determinants of endophytism in the Arabidopsis root mycobiome.</title>
        <authorList>
            <person name="Mesny F."/>
            <person name="Miyauchi S."/>
            <person name="Thiergart T."/>
            <person name="Pickel B."/>
            <person name="Atanasova L."/>
            <person name="Karlsson M."/>
            <person name="Huettel B."/>
            <person name="Barry K.W."/>
            <person name="Haridas S."/>
            <person name="Chen C."/>
            <person name="Bauer D."/>
            <person name="Andreopoulos W."/>
            <person name="Pangilinan J."/>
            <person name="LaButti K."/>
            <person name="Riley R."/>
            <person name="Lipzen A."/>
            <person name="Clum A."/>
            <person name="Drula E."/>
            <person name="Henrissat B."/>
            <person name="Kohler A."/>
            <person name="Grigoriev I.V."/>
            <person name="Martin F.M."/>
            <person name="Hacquard S."/>
        </authorList>
    </citation>
    <scope>NUCLEOTIDE SEQUENCE [LARGE SCALE GENOMIC DNA]</scope>
    <source>
        <strain evidence="1 2">MPI-CAGE-CH-0241</strain>
    </source>
</reference>
<dbReference type="Proteomes" id="UP000777438">
    <property type="component" value="Unassembled WGS sequence"/>
</dbReference>
<gene>
    <name evidence="1" type="ORF">B0T10DRAFT_468079</name>
</gene>
<comment type="caution">
    <text evidence="1">The sequence shown here is derived from an EMBL/GenBank/DDBJ whole genome shotgun (WGS) entry which is preliminary data.</text>
</comment>
<proteinExistence type="predicted"/>
<organism evidence="1 2">
    <name type="scientific">Thelonectria olida</name>
    <dbReference type="NCBI Taxonomy" id="1576542"/>
    <lineage>
        <taxon>Eukaryota</taxon>
        <taxon>Fungi</taxon>
        <taxon>Dikarya</taxon>
        <taxon>Ascomycota</taxon>
        <taxon>Pezizomycotina</taxon>
        <taxon>Sordariomycetes</taxon>
        <taxon>Hypocreomycetidae</taxon>
        <taxon>Hypocreales</taxon>
        <taxon>Nectriaceae</taxon>
        <taxon>Thelonectria</taxon>
    </lineage>
</organism>
<evidence type="ECO:0000313" key="1">
    <source>
        <dbReference type="EMBL" id="KAH6866195.1"/>
    </source>
</evidence>
<accession>A0A9P8VLF7</accession>
<dbReference type="EMBL" id="JAGPYM010000133">
    <property type="protein sequence ID" value="KAH6866195.1"/>
    <property type="molecule type" value="Genomic_DNA"/>
</dbReference>
<keyword evidence="2" id="KW-1185">Reference proteome</keyword>